<dbReference type="AlphaFoldDB" id="A0A849AG33"/>
<dbReference type="RefSeq" id="WP_171154875.1">
    <property type="nucleotide sequence ID" value="NZ_JABENB010000001.1"/>
</dbReference>
<proteinExistence type="predicted"/>
<comment type="caution">
    <text evidence="2">The sequence shown here is derived from an EMBL/GenBank/DDBJ whole genome shotgun (WGS) entry which is preliminary data.</text>
</comment>
<feature type="compositionally biased region" description="Gly residues" evidence="1">
    <location>
        <begin position="159"/>
        <end position="173"/>
    </location>
</feature>
<feature type="region of interest" description="Disordered" evidence="1">
    <location>
        <begin position="127"/>
        <end position="173"/>
    </location>
</feature>
<dbReference type="Proteomes" id="UP000557772">
    <property type="component" value="Unassembled WGS sequence"/>
</dbReference>
<evidence type="ECO:0000256" key="1">
    <source>
        <dbReference type="SAM" id="MobiDB-lite"/>
    </source>
</evidence>
<reference evidence="2 3" key="1">
    <citation type="submission" date="2020-05" db="EMBL/GenBank/DDBJ databases">
        <title>Flexivirga sp. ID2601S isolated from air conditioner.</title>
        <authorList>
            <person name="Kim D.H."/>
        </authorList>
    </citation>
    <scope>NUCLEOTIDE SEQUENCE [LARGE SCALE GENOMIC DNA]</scope>
    <source>
        <strain evidence="2 3">ID2601S</strain>
    </source>
</reference>
<protein>
    <submittedName>
        <fullName evidence="2">DUF937 domain-containing protein</fullName>
    </submittedName>
</protein>
<evidence type="ECO:0000313" key="3">
    <source>
        <dbReference type="Proteomes" id="UP000557772"/>
    </source>
</evidence>
<evidence type="ECO:0000313" key="2">
    <source>
        <dbReference type="EMBL" id="NNG39794.1"/>
    </source>
</evidence>
<name>A0A849AG33_9MICO</name>
<sequence length="209" mass="20214">MSASSDILGQLPIDQIAAQVGSDPQQVQAAAEQVVPALLGGMQANAADAGGAASLTEALSQHQDRDPSTVQPEEADKIVGNVFGGNTDQVVQQLGGLGGGNDLVRKLLPILAPIVLKYLADRVLGGKQAPQPTGSNTGAQPPAGGQEPAGQQQAPTGGQQTGGGGGLGDILGSILGGGGQGGASQGQAGALPGGLGEILGGLLGGGRKQ</sequence>
<feature type="compositionally biased region" description="Low complexity" evidence="1">
    <location>
        <begin position="138"/>
        <end position="158"/>
    </location>
</feature>
<dbReference type="InterPro" id="IPR009282">
    <property type="entry name" value="DUF937"/>
</dbReference>
<accession>A0A849AG33</accession>
<dbReference type="EMBL" id="JABENB010000001">
    <property type="protein sequence ID" value="NNG39794.1"/>
    <property type="molecule type" value="Genomic_DNA"/>
</dbReference>
<gene>
    <name evidence="2" type="ORF">HJ588_10980</name>
</gene>
<dbReference type="Pfam" id="PF06078">
    <property type="entry name" value="DUF937"/>
    <property type="match status" value="1"/>
</dbReference>
<keyword evidence="3" id="KW-1185">Reference proteome</keyword>
<organism evidence="2 3">
    <name type="scientific">Flexivirga aerilata</name>
    <dbReference type="NCBI Taxonomy" id="1656889"/>
    <lineage>
        <taxon>Bacteria</taxon>
        <taxon>Bacillati</taxon>
        <taxon>Actinomycetota</taxon>
        <taxon>Actinomycetes</taxon>
        <taxon>Micrococcales</taxon>
        <taxon>Dermacoccaceae</taxon>
        <taxon>Flexivirga</taxon>
    </lineage>
</organism>